<keyword evidence="1" id="KW-0812">Transmembrane</keyword>
<evidence type="ECO:0000313" key="3">
    <source>
        <dbReference type="Proteomes" id="UP000007490"/>
    </source>
</evidence>
<keyword evidence="1" id="KW-0472">Membrane</keyword>
<dbReference type="RefSeq" id="WP_013644793.1">
    <property type="nucleotide sequence ID" value="NC_015216.1"/>
</dbReference>
<feature type="transmembrane region" description="Helical" evidence="1">
    <location>
        <begin position="7"/>
        <end position="26"/>
    </location>
</feature>
<dbReference type="eggNOG" id="arCOG14642">
    <property type="taxonomic scope" value="Archaea"/>
</dbReference>
<evidence type="ECO:0000313" key="2">
    <source>
        <dbReference type="EMBL" id="ADZ09442.1"/>
    </source>
</evidence>
<sequence length="52" mass="5462" precursor="true">MVETQQASGGGLVGFAIIFLIILLLFPAFAIWLLYVAIVVMLIAGIISLIAG</sequence>
<gene>
    <name evidence="2" type="ordered locus">Metbo_1199</name>
</gene>
<dbReference type="AlphaFoldDB" id="F0T6C7"/>
<reference evidence="3" key="1">
    <citation type="submission" date="2011-02" db="EMBL/GenBank/DDBJ databases">
        <title>Complete sequence of Methanobacterium sp. AL-21.</title>
        <authorList>
            <consortium name="US DOE Joint Genome Institute"/>
            <person name="Lucas S."/>
            <person name="Copeland A."/>
            <person name="Lapidus A."/>
            <person name="Cheng J.-F."/>
            <person name="Goodwin L."/>
            <person name="Pitluck S."/>
            <person name="Chertkov O."/>
            <person name="Detter J.C."/>
            <person name="Han C."/>
            <person name="Tapia R."/>
            <person name="Land M."/>
            <person name="Hauser L."/>
            <person name="Kyrpides N."/>
            <person name="Ivanova N."/>
            <person name="Mikhailova N."/>
            <person name="Pagani I."/>
            <person name="Cadillo-Quiroz H."/>
            <person name="Imachi H."/>
            <person name="Zinder S."/>
            <person name="Liu W."/>
            <person name="Woyke T."/>
        </authorList>
    </citation>
    <scope>NUCLEOTIDE SEQUENCE [LARGE SCALE GENOMIC DNA]</scope>
    <source>
        <strain evidence="3">AL-21</strain>
    </source>
</reference>
<dbReference type="EMBL" id="CP002551">
    <property type="protein sequence ID" value="ADZ09442.1"/>
    <property type="molecule type" value="Genomic_DNA"/>
</dbReference>
<dbReference type="GeneID" id="55575260"/>
<keyword evidence="1" id="KW-1133">Transmembrane helix</keyword>
<name>F0T6C7_METLA</name>
<reference evidence="2 3" key="2">
    <citation type="journal article" date="2014" name="Int. J. Syst. Evol. Microbiol.">
        <title>Methanobacterium paludis sp. nov. and a novel strain of Methanobacterium lacus isolated from northern peatlands.</title>
        <authorList>
            <person name="Cadillo-Quiroz H."/>
            <person name="Brauer S.L."/>
            <person name="Goodson N."/>
            <person name="Yavitt J.B."/>
            <person name="Zinder S.H."/>
        </authorList>
    </citation>
    <scope>NUCLEOTIDE SEQUENCE [LARGE SCALE GENOMIC DNA]</scope>
    <source>
        <strain evidence="2 3">AL-21</strain>
    </source>
</reference>
<accession>F0T6C7</accession>
<organism evidence="2 3">
    <name type="scientific">Methanobacterium lacus (strain AL-21)</name>
    <dbReference type="NCBI Taxonomy" id="877455"/>
    <lineage>
        <taxon>Archaea</taxon>
        <taxon>Methanobacteriati</taxon>
        <taxon>Methanobacteriota</taxon>
        <taxon>Methanomada group</taxon>
        <taxon>Methanobacteria</taxon>
        <taxon>Methanobacteriales</taxon>
        <taxon>Methanobacteriaceae</taxon>
        <taxon>Methanobacterium</taxon>
    </lineage>
</organism>
<feature type="transmembrane region" description="Helical" evidence="1">
    <location>
        <begin position="32"/>
        <end position="51"/>
    </location>
</feature>
<keyword evidence="3" id="KW-1185">Reference proteome</keyword>
<dbReference type="HOGENOM" id="CLU_3075387_0_0_2"/>
<dbReference type="KEGG" id="mel:Metbo_1199"/>
<evidence type="ECO:0000256" key="1">
    <source>
        <dbReference type="SAM" id="Phobius"/>
    </source>
</evidence>
<proteinExistence type="predicted"/>
<dbReference type="Proteomes" id="UP000007490">
    <property type="component" value="Chromosome"/>
</dbReference>
<protein>
    <submittedName>
        <fullName evidence="2">Uncharacterized protein</fullName>
    </submittedName>
</protein>